<dbReference type="PANTHER" id="PTHR43226">
    <property type="entry name" value="XAA-PRO AMINOPEPTIDASE 3"/>
    <property type="match status" value="1"/>
</dbReference>
<feature type="domain" description="Aminopeptidase P N-terminal" evidence="16">
    <location>
        <begin position="101"/>
        <end position="232"/>
    </location>
</feature>
<evidence type="ECO:0000259" key="16">
    <source>
        <dbReference type="SMART" id="SM01011"/>
    </source>
</evidence>
<comment type="function">
    <text evidence="3">Catalyzes the removal of a penultimate prolyl residue from the N-termini of peptides.</text>
</comment>
<gene>
    <name evidence="17" type="ORF">QBC47DRAFT_393564</name>
</gene>
<evidence type="ECO:0000313" key="17">
    <source>
        <dbReference type="EMBL" id="KAK1750789.1"/>
    </source>
</evidence>
<keyword evidence="9" id="KW-0378">Hydrolase</keyword>
<dbReference type="InterPro" id="IPR036005">
    <property type="entry name" value="Creatinase/aminopeptidase-like"/>
</dbReference>
<evidence type="ECO:0000256" key="15">
    <source>
        <dbReference type="SAM" id="MobiDB-lite"/>
    </source>
</evidence>
<dbReference type="Pfam" id="PF00557">
    <property type="entry name" value="Peptidase_M24"/>
    <property type="match status" value="1"/>
</dbReference>
<dbReference type="EC" id="3.4.11.9" evidence="5"/>
<comment type="caution">
    <text evidence="17">The sequence shown here is derived from an EMBL/GenBank/DDBJ whole genome shotgun (WGS) entry which is preliminary data.</text>
</comment>
<dbReference type="Proteomes" id="UP001239445">
    <property type="component" value="Unassembled WGS sequence"/>
</dbReference>
<evidence type="ECO:0000256" key="3">
    <source>
        <dbReference type="ARBA" id="ARBA00002443"/>
    </source>
</evidence>
<evidence type="ECO:0000256" key="14">
    <source>
        <dbReference type="RuleBase" id="RU000590"/>
    </source>
</evidence>
<name>A0AAJ0B329_9PEZI</name>
<evidence type="ECO:0000256" key="9">
    <source>
        <dbReference type="ARBA" id="ARBA00022801"/>
    </source>
</evidence>
<dbReference type="CDD" id="cd01087">
    <property type="entry name" value="Prolidase"/>
    <property type="match status" value="1"/>
</dbReference>
<proteinExistence type="inferred from homology"/>
<dbReference type="Gene3D" id="3.90.230.10">
    <property type="entry name" value="Creatinase/methionine aminopeptidase superfamily"/>
    <property type="match status" value="1"/>
</dbReference>
<comment type="cofactor">
    <cofactor evidence="2">
        <name>Mn(2+)</name>
        <dbReference type="ChEBI" id="CHEBI:29035"/>
    </cofactor>
</comment>
<accession>A0AAJ0B329</accession>
<dbReference type="EMBL" id="MU839845">
    <property type="protein sequence ID" value="KAK1750789.1"/>
    <property type="molecule type" value="Genomic_DNA"/>
</dbReference>
<keyword evidence="10" id="KW-0482">Metalloprotease</keyword>
<dbReference type="GO" id="GO:0006508">
    <property type="term" value="P:proteolysis"/>
    <property type="evidence" value="ECO:0007669"/>
    <property type="project" value="UniProtKB-KW"/>
</dbReference>
<evidence type="ECO:0000256" key="2">
    <source>
        <dbReference type="ARBA" id="ARBA00001936"/>
    </source>
</evidence>
<dbReference type="SMART" id="SM01011">
    <property type="entry name" value="AMP_N"/>
    <property type="match status" value="1"/>
</dbReference>
<dbReference type="Pfam" id="PF05195">
    <property type="entry name" value="AMP_N"/>
    <property type="match status" value="1"/>
</dbReference>
<evidence type="ECO:0000313" key="18">
    <source>
        <dbReference type="Proteomes" id="UP001239445"/>
    </source>
</evidence>
<keyword evidence="7" id="KW-0645">Protease</keyword>
<reference evidence="17" key="1">
    <citation type="submission" date="2023-06" db="EMBL/GenBank/DDBJ databases">
        <title>Genome-scale phylogeny and comparative genomics of the fungal order Sordariales.</title>
        <authorList>
            <consortium name="Lawrence Berkeley National Laboratory"/>
            <person name="Hensen N."/>
            <person name="Bonometti L."/>
            <person name="Westerberg I."/>
            <person name="Brannstrom I.O."/>
            <person name="Guillou S."/>
            <person name="Cros-Aarteil S."/>
            <person name="Calhoun S."/>
            <person name="Haridas S."/>
            <person name="Kuo A."/>
            <person name="Mondo S."/>
            <person name="Pangilinan J."/>
            <person name="Riley R."/>
            <person name="Labutti K."/>
            <person name="Andreopoulos B."/>
            <person name="Lipzen A."/>
            <person name="Chen C."/>
            <person name="Yanf M."/>
            <person name="Daum C."/>
            <person name="Ng V."/>
            <person name="Clum A."/>
            <person name="Steindorff A."/>
            <person name="Ohm R."/>
            <person name="Martin F."/>
            <person name="Silar P."/>
            <person name="Natvig D."/>
            <person name="Lalanne C."/>
            <person name="Gautier V."/>
            <person name="Ament-Velasquez S.L."/>
            <person name="Kruys A."/>
            <person name="Hutchinson M.I."/>
            <person name="Powell A.J."/>
            <person name="Barry K."/>
            <person name="Miller A.N."/>
            <person name="Grigoriev I.V."/>
            <person name="Debuchy R."/>
            <person name="Gladieux P."/>
            <person name="Thoren M.H."/>
            <person name="Johannesson H."/>
        </authorList>
    </citation>
    <scope>NUCLEOTIDE SEQUENCE</scope>
    <source>
        <strain evidence="17">PSN4</strain>
    </source>
</reference>
<evidence type="ECO:0000256" key="6">
    <source>
        <dbReference type="ARBA" id="ARBA00022438"/>
    </source>
</evidence>
<comment type="similarity">
    <text evidence="4 14">Belongs to the peptidase M24B family.</text>
</comment>
<feature type="compositionally biased region" description="Pro residues" evidence="15">
    <location>
        <begin position="33"/>
        <end position="43"/>
    </location>
</feature>
<evidence type="ECO:0000256" key="7">
    <source>
        <dbReference type="ARBA" id="ARBA00022670"/>
    </source>
</evidence>
<dbReference type="Gene3D" id="3.40.350.10">
    <property type="entry name" value="Creatinase/prolidase N-terminal domain"/>
    <property type="match status" value="1"/>
</dbReference>
<sequence>MEADNDVVVIEERDVVMVEEQDAVLISLEVSPTPSPPPAPPAPTSSTPSVKTEKGMEPEMVLHLQRLKAISDAKEMERAREYARVKALAEMQNYNQKFGKYPAKIHAQKVAKELKVRCGIIYLPGQVETNFEDSDQGYEFRQRRYFFYLSGADFPGCAVTYDISQDSLILWIPQSDPKNILWFGRTPTADQVKELSMVDDVRPIPALDGYLRGVLRSMPTTTLYVLHNTQVPRLDGAHFGYDATVLKAAMDNARVIKTGFEIAMIRKANAISSLGHHAVLCRLKRLNSEREVESIFRGYCIAQGAKRQAYPVIAASGRNAATLHYSANDEHLGGKQLMCLDAGAEWTCYASDVTRTFPLSGKFSTEAAQIYNIVDRMQKECIARVRPGILFSALHLHACIIAVQELMKLGILRGSQHEIFRTGTVAAFFPHGLGHHVGLEVHDVSGSGNLLFGQNETVRPRTRGPGGKRESVSAVAVRDLFRDTFRPTAESMAGNKLRPLERHMVITIEPGIYFCKEYIEAYYLSFPEHRRFIDESVLEKYYDVGGVRIEDCILVTDTGFENLTSAPKGEEMLKIINAGLPAGM</sequence>
<evidence type="ECO:0000256" key="4">
    <source>
        <dbReference type="ARBA" id="ARBA00008766"/>
    </source>
</evidence>
<evidence type="ECO:0000256" key="1">
    <source>
        <dbReference type="ARBA" id="ARBA00001424"/>
    </source>
</evidence>
<dbReference type="GO" id="GO:0030145">
    <property type="term" value="F:manganese ion binding"/>
    <property type="evidence" value="ECO:0007669"/>
    <property type="project" value="InterPro"/>
</dbReference>
<dbReference type="SUPFAM" id="SSF55920">
    <property type="entry name" value="Creatinase/aminopeptidase"/>
    <property type="match status" value="1"/>
</dbReference>
<evidence type="ECO:0000256" key="13">
    <source>
        <dbReference type="ARBA" id="ARBA00032413"/>
    </source>
</evidence>
<dbReference type="InterPro" id="IPR000994">
    <property type="entry name" value="Pept_M24"/>
</dbReference>
<comment type="catalytic activity">
    <reaction evidence="1">
        <text>Release of any N-terminal amino acid, including proline, that is linked to proline, even from a dipeptide or tripeptide.</text>
        <dbReference type="EC" id="3.4.11.9"/>
    </reaction>
</comment>
<keyword evidence="18" id="KW-1185">Reference proteome</keyword>
<dbReference type="GO" id="GO:0070006">
    <property type="term" value="F:metalloaminopeptidase activity"/>
    <property type="evidence" value="ECO:0007669"/>
    <property type="project" value="InterPro"/>
</dbReference>
<dbReference type="InterPro" id="IPR007865">
    <property type="entry name" value="Aminopep_P_N"/>
</dbReference>
<keyword evidence="11" id="KW-0464">Manganese</keyword>
<evidence type="ECO:0000256" key="12">
    <source>
        <dbReference type="ARBA" id="ARBA00030849"/>
    </source>
</evidence>
<dbReference type="PROSITE" id="PS00491">
    <property type="entry name" value="PROLINE_PEPTIDASE"/>
    <property type="match status" value="1"/>
</dbReference>
<keyword evidence="6" id="KW-0031">Aminopeptidase</keyword>
<evidence type="ECO:0000256" key="10">
    <source>
        <dbReference type="ARBA" id="ARBA00023049"/>
    </source>
</evidence>
<dbReference type="PANTHER" id="PTHR43226:SF3">
    <property type="entry name" value="XAA-PRO AMINOPEPTIDASE AN0832-RELATED"/>
    <property type="match status" value="1"/>
</dbReference>
<dbReference type="InterPro" id="IPR001131">
    <property type="entry name" value="Peptidase_M24B_aminopep-P_CS"/>
</dbReference>
<dbReference type="InterPro" id="IPR029149">
    <property type="entry name" value="Creatin/AminoP/Spt16_N"/>
</dbReference>
<dbReference type="SUPFAM" id="SSF53092">
    <property type="entry name" value="Creatinase/prolidase N-terminal domain"/>
    <property type="match status" value="1"/>
</dbReference>
<dbReference type="AlphaFoldDB" id="A0AAJ0B329"/>
<evidence type="ECO:0000256" key="11">
    <source>
        <dbReference type="ARBA" id="ARBA00023211"/>
    </source>
</evidence>
<organism evidence="17 18">
    <name type="scientific">Echria macrotheca</name>
    <dbReference type="NCBI Taxonomy" id="438768"/>
    <lineage>
        <taxon>Eukaryota</taxon>
        <taxon>Fungi</taxon>
        <taxon>Dikarya</taxon>
        <taxon>Ascomycota</taxon>
        <taxon>Pezizomycotina</taxon>
        <taxon>Sordariomycetes</taxon>
        <taxon>Sordariomycetidae</taxon>
        <taxon>Sordariales</taxon>
        <taxon>Schizotheciaceae</taxon>
        <taxon>Echria</taxon>
    </lineage>
</organism>
<dbReference type="InterPro" id="IPR052433">
    <property type="entry name" value="X-Pro_dipept-like"/>
</dbReference>
<evidence type="ECO:0000256" key="5">
    <source>
        <dbReference type="ARBA" id="ARBA00012574"/>
    </source>
</evidence>
<feature type="region of interest" description="Disordered" evidence="15">
    <location>
        <begin position="29"/>
        <end position="54"/>
    </location>
</feature>
<keyword evidence="8 14" id="KW-0479">Metal-binding</keyword>
<evidence type="ECO:0000256" key="8">
    <source>
        <dbReference type="ARBA" id="ARBA00022723"/>
    </source>
</evidence>
<protein>
    <recommendedName>
        <fullName evidence="5">Xaa-Pro aminopeptidase</fullName>
        <ecNumber evidence="5">3.4.11.9</ecNumber>
    </recommendedName>
    <alternativeName>
        <fullName evidence="12">Aminoacylproline aminopeptidase</fullName>
    </alternativeName>
    <alternativeName>
        <fullName evidence="13">Prolidase</fullName>
    </alternativeName>
</protein>